<dbReference type="STRING" id="93625.A0A409VU70"/>
<comment type="caution">
    <text evidence="1">The sequence shown here is derived from an EMBL/GenBank/DDBJ whole genome shotgun (WGS) entry which is preliminary data.</text>
</comment>
<dbReference type="InParanoid" id="A0A409VU70"/>
<keyword evidence="2" id="KW-1185">Reference proteome</keyword>
<dbReference type="Proteomes" id="UP000283269">
    <property type="component" value="Unassembled WGS sequence"/>
</dbReference>
<dbReference type="EMBL" id="NHYD01003923">
    <property type="protein sequence ID" value="PPQ69815.1"/>
    <property type="molecule type" value="Genomic_DNA"/>
</dbReference>
<gene>
    <name evidence="1" type="ORF">CVT25_009752</name>
</gene>
<dbReference type="AlphaFoldDB" id="A0A409VU70"/>
<feature type="non-terminal residue" evidence="1">
    <location>
        <position position="1"/>
    </location>
</feature>
<sequence length="96" mass="9438">AAAPTAITQAASASGNLQTFKGALGNVAAPVVTALGNGQFQVTGNSAFNNQKNAIVRSCDVQNNQCANAANSSGNKGDLTVSACNAQQAQCIAAAN</sequence>
<reference evidence="1 2" key="1">
    <citation type="journal article" date="2018" name="Evol. Lett.">
        <title>Horizontal gene cluster transfer increased hallucinogenic mushroom diversity.</title>
        <authorList>
            <person name="Reynolds H.T."/>
            <person name="Vijayakumar V."/>
            <person name="Gluck-Thaler E."/>
            <person name="Korotkin H.B."/>
            <person name="Matheny P.B."/>
            <person name="Slot J.C."/>
        </authorList>
    </citation>
    <scope>NUCLEOTIDE SEQUENCE [LARGE SCALE GENOMIC DNA]</scope>
    <source>
        <strain evidence="1 2">2631</strain>
    </source>
</reference>
<evidence type="ECO:0000313" key="2">
    <source>
        <dbReference type="Proteomes" id="UP000283269"/>
    </source>
</evidence>
<proteinExistence type="predicted"/>
<dbReference type="OrthoDB" id="2507450at2759"/>
<accession>A0A409VU70</accession>
<evidence type="ECO:0000313" key="1">
    <source>
        <dbReference type="EMBL" id="PPQ69815.1"/>
    </source>
</evidence>
<name>A0A409VU70_PSICY</name>
<organism evidence="1 2">
    <name type="scientific">Psilocybe cyanescens</name>
    <dbReference type="NCBI Taxonomy" id="93625"/>
    <lineage>
        <taxon>Eukaryota</taxon>
        <taxon>Fungi</taxon>
        <taxon>Dikarya</taxon>
        <taxon>Basidiomycota</taxon>
        <taxon>Agaricomycotina</taxon>
        <taxon>Agaricomycetes</taxon>
        <taxon>Agaricomycetidae</taxon>
        <taxon>Agaricales</taxon>
        <taxon>Agaricineae</taxon>
        <taxon>Strophariaceae</taxon>
        <taxon>Psilocybe</taxon>
    </lineage>
</organism>
<protein>
    <submittedName>
        <fullName evidence="1">Uncharacterized protein</fullName>
    </submittedName>
</protein>